<evidence type="ECO:0000259" key="1">
    <source>
        <dbReference type="Pfam" id="PF03886"/>
    </source>
</evidence>
<keyword evidence="3" id="KW-1185">Reference proteome</keyword>
<protein>
    <submittedName>
        <fullName evidence="2">ABC-type transport auxiliary lipoprotein family protein</fullName>
    </submittedName>
</protein>
<keyword evidence="2" id="KW-0449">Lipoprotein</keyword>
<proteinExistence type="predicted"/>
<feature type="domain" description="ABC-type transport auxiliary lipoprotein component" evidence="1">
    <location>
        <begin position="44"/>
        <end position="202"/>
    </location>
</feature>
<gene>
    <name evidence="2" type="ORF">QC821_10995</name>
</gene>
<dbReference type="InterPro" id="IPR005586">
    <property type="entry name" value="ABC_trans_aux"/>
</dbReference>
<reference evidence="2 3" key="1">
    <citation type="submission" date="2023-04" db="EMBL/GenBank/DDBJ databases">
        <title>A long-awaited taxogenomic arrangement of the family Halomonadaceae.</title>
        <authorList>
            <person name="De La Haba R."/>
            <person name="Chuvochina M."/>
            <person name="Wittouck S."/>
            <person name="Arahal D.R."/>
            <person name="Sanchez-Porro C."/>
            <person name="Hugenholtz P."/>
            <person name="Ventosa A."/>
        </authorList>
    </citation>
    <scope>NUCLEOTIDE SEQUENCE [LARGE SCALE GENOMIC DNA]</scope>
    <source>
        <strain evidence="2 3">DSM 26770</strain>
    </source>
</reference>
<organism evidence="2 3">
    <name type="scientific">Franzmannia qiaohouensis</name>
    <dbReference type="NCBI Taxonomy" id="1329370"/>
    <lineage>
        <taxon>Bacteria</taxon>
        <taxon>Pseudomonadati</taxon>
        <taxon>Pseudomonadota</taxon>
        <taxon>Gammaproteobacteria</taxon>
        <taxon>Oceanospirillales</taxon>
        <taxon>Halomonadaceae</taxon>
        <taxon>Franzmannia</taxon>
    </lineage>
</organism>
<dbReference type="RefSeq" id="WP_309721014.1">
    <property type="nucleotide sequence ID" value="NZ_JARWAM010000007.1"/>
</dbReference>
<accession>A0ABU1HET1</accession>
<name>A0ABU1HET1_9GAMM</name>
<dbReference type="SUPFAM" id="SSF159594">
    <property type="entry name" value="XCC0632-like"/>
    <property type="match status" value="1"/>
</dbReference>
<comment type="caution">
    <text evidence="2">The sequence shown here is derived from an EMBL/GenBank/DDBJ whole genome shotgun (WGS) entry which is preliminary data.</text>
</comment>
<evidence type="ECO:0000313" key="3">
    <source>
        <dbReference type="Proteomes" id="UP001251374"/>
    </source>
</evidence>
<dbReference type="PROSITE" id="PS51257">
    <property type="entry name" value="PROKAR_LIPOPROTEIN"/>
    <property type="match status" value="1"/>
</dbReference>
<dbReference type="Proteomes" id="UP001251374">
    <property type="component" value="Unassembled WGS sequence"/>
</dbReference>
<evidence type="ECO:0000313" key="2">
    <source>
        <dbReference type="EMBL" id="MDR5905802.1"/>
    </source>
</evidence>
<sequence>MLQFRSCDRSTPFGPRWPGIAVLLLALTLLAGCASGGGTSAQRYSLPEGAELGQASRVEAPSQRLVVSRVRVTDYLDAEGIVMQLDDITVNRARQHLWAEDLPRQLQRGLRQRLAERLPDTQVLGEEGRRDGAYELRLDVTHFQGRYDGQAIARGEWQLRDARGEVIALEPFSASTVLDADGYPALVRALGQSWDAVADQLAYRLRELR</sequence>
<dbReference type="EMBL" id="JARWAM010000007">
    <property type="protein sequence ID" value="MDR5905802.1"/>
    <property type="molecule type" value="Genomic_DNA"/>
</dbReference>
<dbReference type="Pfam" id="PF03886">
    <property type="entry name" value="ABC_trans_aux"/>
    <property type="match status" value="1"/>
</dbReference>
<dbReference type="Gene3D" id="3.40.50.10610">
    <property type="entry name" value="ABC-type transport auxiliary lipoprotein component"/>
    <property type="match status" value="1"/>
</dbReference>